<name>A0ABY2Q3U8_9HYPH</name>
<dbReference type="EMBL" id="SSNY01000015">
    <property type="protein sequence ID" value="THF54846.1"/>
    <property type="molecule type" value="Genomic_DNA"/>
</dbReference>
<dbReference type="CDD" id="cd16841">
    <property type="entry name" value="RraA_family"/>
    <property type="match status" value="1"/>
</dbReference>
<accession>A0ABY2Q3U8</accession>
<dbReference type="Gene3D" id="3.50.30.40">
    <property type="entry name" value="Ribonuclease E inhibitor RraA/RraA-like"/>
    <property type="match status" value="1"/>
</dbReference>
<keyword evidence="6" id="KW-1185">Reference proteome</keyword>
<dbReference type="SUPFAM" id="SSF89562">
    <property type="entry name" value="RraA-like"/>
    <property type="match status" value="1"/>
</dbReference>
<organism evidence="5 6">
    <name type="scientific">Ollibium composti</name>
    <dbReference type="NCBI Taxonomy" id="2675109"/>
    <lineage>
        <taxon>Bacteria</taxon>
        <taxon>Pseudomonadati</taxon>
        <taxon>Pseudomonadota</taxon>
        <taxon>Alphaproteobacteria</taxon>
        <taxon>Hyphomicrobiales</taxon>
        <taxon>Phyllobacteriaceae</taxon>
        <taxon>Ollibium</taxon>
    </lineage>
</organism>
<protein>
    <recommendedName>
        <fullName evidence="2">Putative 4-hydroxy-4-methyl-2-oxoglutarate aldolase</fullName>
    </recommendedName>
    <alternativeName>
        <fullName evidence="3">Regulator of ribonuclease activity homolog</fullName>
    </alternativeName>
    <alternativeName>
        <fullName evidence="4">RraA-like protein</fullName>
    </alternativeName>
</protein>
<reference evidence="5 6" key="1">
    <citation type="submission" date="2019-04" db="EMBL/GenBank/DDBJ databases">
        <title>Mesorhizobium composti sp. nov., isolated from compost.</title>
        <authorList>
            <person name="Lin S.-Y."/>
            <person name="Hameed A."/>
            <person name="Hsieh Y.-T."/>
            <person name="Young C.-C."/>
        </authorList>
    </citation>
    <scope>NUCLEOTIDE SEQUENCE [LARGE SCALE GENOMIC DNA]</scope>
    <source>
        <strain evidence="5 6">CC-YTH430</strain>
    </source>
</reference>
<dbReference type="Proteomes" id="UP000306441">
    <property type="component" value="Unassembled WGS sequence"/>
</dbReference>
<sequence>MSEQFQKSDKTVFQVLKDELFTAVVGDVLDVMGYQHQFLPAGIAPLRSDMKIVGRAMTVLEADVFSEGSPSSVGPLANKPFGLMMEALDDLREDEVYIATGASLRYALWGGLMSTRAQHLKAAGAIVDGYLRDSWEIENLGFNVFSRGIYAQDQGPRGKVIDYRCPIRIGDVTIVPGDLVFADREGVLIIPKAAEAEAIQRALDKVRTENKVAVAIREGMSACEAFSTFGVM</sequence>
<dbReference type="PANTHER" id="PTHR33254">
    <property type="entry name" value="4-HYDROXY-4-METHYL-2-OXOGLUTARATE ALDOLASE 3-RELATED"/>
    <property type="match status" value="1"/>
</dbReference>
<comment type="cofactor">
    <cofactor evidence="1">
        <name>a divalent metal cation</name>
        <dbReference type="ChEBI" id="CHEBI:60240"/>
    </cofactor>
</comment>
<evidence type="ECO:0000256" key="4">
    <source>
        <dbReference type="ARBA" id="ARBA00030169"/>
    </source>
</evidence>
<dbReference type="Pfam" id="PF03737">
    <property type="entry name" value="RraA-like"/>
    <property type="match status" value="1"/>
</dbReference>
<comment type="caution">
    <text evidence="5">The sequence shown here is derived from an EMBL/GenBank/DDBJ whole genome shotgun (WGS) entry which is preliminary data.</text>
</comment>
<evidence type="ECO:0000256" key="2">
    <source>
        <dbReference type="ARBA" id="ARBA00016549"/>
    </source>
</evidence>
<gene>
    <name evidence="5" type="ORF">E6C48_20455</name>
</gene>
<evidence type="ECO:0000313" key="5">
    <source>
        <dbReference type="EMBL" id="THF54846.1"/>
    </source>
</evidence>
<proteinExistence type="predicted"/>
<dbReference type="RefSeq" id="WP_136360040.1">
    <property type="nucleotide sequence ID" value="NZ_SSNY01000015.1"/>
</dbReference>
<dbReference type="PANTHER" id="PTHR33254:SF4">
    <property type="entry name" value="4-HYDROXY-4-METHYL-2-OXOGLUTARATE ALDOLASE 3-RELATED"/>
    <property type="match status" value="1"/>
</dbReference>
<evidence type="ECO:0000313" key="6">
    <source>
        <dbReference type="Proteomes" id="UP000306441"/>
    </source>
</evidence>
<dbReference type="InterPro" id="IPR005493">
    <property type="entry name" value="RraA/RraA-like"/>
</dbReference>
<evidence type="ECO:0000256" key="1">
    <source>
        <dbReference type="ARBA" id="ARBA00001968"/>
    </source>
</evidence>
<dbReference type="InterPro" id="IPR036704">
    <property type="entry name" value="RraA/RraA-like_sf"/>
</dbReference>
<evidence type="ECO:0000256" key="3">
    <source>
        <dbReference type="ARBA" id="ARBA00029596"/>
    </source>
</evidence>